<name>A0A4R5XHD2_9AGAM</name>
<evidence type="ECO:0000313" key="2">
    <source>
        <dbReference type="EMBL" id="TDL29846.1"/>
    </source>
</evidence>
<protein>
    <recommendedName>
        <fullName evidence="4">Hydrophobin</fullName>
    </recommendedName>
</protein>
<evidence type="ECO:0008006" key="4">
    <source>
        <dbReference type="Google" id="ProtNLM"/>
    </source>
</evidence>
<feature type="signal peptide" evidence="1">
    <location>
        <begin position="1"/>
        <end position="20"/>
    </location>
</feature>
<organism evidence="2 3">
    <name type="scientific">Rickenella mellea</name>
    <dbReference type="NCBI Taxonomy" id="50990"/>
    <lineage>
        <taxon>Eukaryota</taxon>
        <taxon>Fungi</taxon>
        <taxon>Dikarya</taxon>
        <taxon>Basidiomycota</taxon>
        <taxon>Agaricomycotina</taxon>
        <taxon>Agaricomycetes</taxon>
        <taxon>Hymenochaetales</taxon>
        <taxon>Rickenellaceae</taxon>
        <taxon>Rickenella</taxon>
    </lineage>
</organism>
<evidence type="ECO:0000256" key="1">
    <source>
        <dbReference type="SAM" id="SignalP"/>
    </source>
</evidence>
<evidence type="ECO:0000313" key="3">
    <source>
        <dbReference type="Proteomes" id="UP000294933"/>
    </source>
</evidence>
<accession>A0A4R5XHD2</accession>
<keyword evidence="1" id="KW-0732">Signal</keyword>
<gene>
    <name evidence="2" type="ORF">BD410DRAFT_798328</name>
</gene>
<feature type="chain" id="PRO_5020245779" description="Hydrophobin" evidence="1">
    <location>
        <begin position="21"/>
        <end position="124"/>
    </location>
</feature>
<dbReference type="Proteomes" id="UP000294933">
    <property type="component" value="Unassembled WGS sequence"/>
</dbReference>
<dbReference type="AlphaFoldDB" id="A0A4R5XHD2"/>
<sequence>MRPFEIIAVTLAGLSTTAFAQIVQPTCSEGGGTFKCSDAAAACELITTDPIRFDYGTTSMKIAGSGSADVWLTRSADSSTLGDMNGLCKQVVAGCCKNVTTDSISKSKIAFMKGEIGSLQIVPA</sequence>
<keyword evidence="3" id="KW-1185">Reference proteome</keyword>
<reference evidence="2 3" key="1">
    <citation type="submission" date="2018-06" db="EMBL/GenBank/DDBJ databases">
        <title>A transcriptomic atlas of mushroom development highlights an independent origin of complex multicellularity.</title>
        <authorList>
            <consortium name="DOE Joint Genome Institute"/>
            <person name="Krizsan K."/>
            <person name="Almasi E."/>
            <person name="Merenyi Z."/>
            <person name="Sahu N."/>
            <person name="Viragh M."/>
            <person name="Koszo T."/>
            <person name="Mondo S."/>
            <person name="Kiss B."/>
            <person name="Balint B."/>
            <person name="Kues U."/>
            <person name="Barry K."/>
            <person name="Hegedus J.C."/>
            <person name="Henrissat B."/>
            <person name="Johnson J."/>
            <person name="Lipzen A."/>
            <person name="Ohm R."/>
            <person name="Nagy I."/>
            <person name="Pangilinan J."/>
            <person name="Yan J."/>
            <person name="Xiong Y."/>
            <person name="Grigoriev I.V."/>
            <person name="Hibbett D.S."/>
            <person name="Nagy L.G."/>
        </authorList>
    </citation>
    <scope>NUCLEOTIDE SEQUENCE [LARGE SCALE GENOMIC DNA]</scope>
    <source>
        <strain evidence="2 3">SZMC22713</strain>
    </source>
</reference>
<dbReference type="EMBL" id="ML170156">
    <property type="protein sequence ID" value="TDL29846.1"/>
    <property type="molecule type" value="Genomic_DNA"/>
</dbReference>
<proteinExistence type="predicted"/>
<dbReference type="VEuPathDB" id="FungiDB:BD410DRAFT_798328"/>